<feature type="compositionally biased region" description="Low complexity" evidence="1">
    <location>
        <begin position="352"/>
        <end position="363"/>
    </location>
</feature>
<feature type="region of interest" description="Disordered" evidence="1">
    <location>
        <begin position="327"/>
        <end position="366"/>
    </location>
</feature>
<dbReference type="AlphaFoldDB" id="A0A8J5XGU2"/>
<protein>
    <submittedName>
        <fullName evidence="2">Uncharacterized protein</fullName>
    </submittedName>
</protein>
<keyword evidence="3" id="KW-1185">Reference proteome</keyword>
<feature type="region of interest" description="Disordered" evidence="1">
    <location>
        <begin position="444"/>
        <end position="500"/>
    </location>
</feature>
<evidence type="ECO:0000256" key="1">
    <source>
        <dbReference type="SAM" id="MobiDB-lite"/>
    </source>
</evidence>
<reference evidence="2" key="1">
    <citation type="submission" date="2021-05" db="EMBL/GenBank/DDBJ databases">
        <title>The genome of the haptophyte Pavlova lutheri (Diacronema luteri, Pavlovales) - a model for lipid biosynthesis in eukaryotic algae.</title>
        <authorList>
            <person name="Hulatt C.J."/>
            <person name="Posewitz M.C."/>
        </authorList>
    </citation>
    <scope>NUCLEOTIDE SEQUENCE</scope>
    <source>
        <strain evidence="2">NIVA-4/92</strain>
    </source>
</reference>
<name>A0A8J5XGU2_DIALT</name>
<evidence type="ECO:0000313" key="3">
    <source>
        <dbReference type="Proteomes" id="UP000751190"/>
    </source>
</evidence>
<accession>A0A8J5XGU2</accession>
<feature type="region of interest" description="Disordered" evidence="1">
    <location>
        <begin position="408"/>
        <end position="432"/>
    </location>
</feature>
<organism evidence="2 3">
    <name type="scientific">Diacronema lutheri</name>
    <name type="common">Unicellular marine alga</name>
    <name type="synonym">Monochrysis lutheri</name>
    <dbReference type="NCBI Taxonomy" id="2081491"/>
    <lineage>
        <taxon>Eukaryota</taxon>
        <taxon>Haptista</taxon>
        <taxon>Haptophyta</taxon>
        <taxon>Pavlovophyceae</taxon>
        <taxon>Pavlovales</taxon>
        <taxon>Pavlovaceae</taxon>
        <taxon>Diacronema</taxon>
    </lineage>
</organism>
<gene>
    <name evidence="2" type="ORF">KFE25_004696</name>
</gene>
<feature type="compositionally biased region" description="Basic and acidic residues" evidence="1">
    <location>
        <begin position="335"/>
        <end position="348"/>
    </location>
</feature>
<evidence type="ECO:0000313" key="2">
    <source>
        <dbReference type="EMBL" id="KAG8462720.1"/>
    </source>
</evidence>
<dbReference type="Proteomes" id="UP000751190">
    <property type="component" value="Unassembled WGS sequence"/>
</dbReference>
<feature type="compositionally biased region" description="Basic and acidic residues" evidence="1">
    <location>
        <begin position="414"/>
        <end position="432"/>
    </location>
</feature>
<feature type="region of interest" description="Disordered" evidence="1">
    <location>
        <begin position="1"/>
        <end position="64"/>
    </location>
</feature>
<feature type="compositionally biased region" description="Low complexity" evidence="1">
    <location>
        <begin position="447"/>
        <end position="458"/>
    </location>
</feature>
<feature type="compositionally biased region" description="Low complexity" evidence="1">
    <location>
        <begin position="1"/>
        <end position="10"/>
    </location>
</feature>
<feature type="compositionally biased region" description="Basic and acidic residues" evidence="1">
    <location>
        <begin position="479"/>
        <end position="500"/>
    </location>
</feature>
<feature type="compositionally biased region" description="Basic residues" evidence="1">
    <location>
        <begin position="262"/>
        <end position="273"/>
    </location>
</feature>
<sequence>MGAAAAGSAARLSPVTSQQARLATPGDAQAVLVASKVRTPLPGRRPDGLARSAEPPSNRSPSAHNATSAFLEHVLGPDIFKVVVIQTCAVINSGGSTAVAPRPGGPRALKFSLRLDLKGRGVGVPPADMRERPLAHGTGKAVREAGACAKAVRESLDSGATDAERLVSIYRGAGSAGANAFAPLYVSLTAAWRAARTPELIPTLLDFARRIGLDAHAPEAAQLCARTGVLHLEWLSGRRRDVEALARGALSAVSHSSPRCSTPRHPRAVRGARHRAGHCARACATTDAARRAVIPRLVDANNALLVGPEPNARAPLVDVGPAADVRGNDFFVPRPPRDEQASAREMSQDVRGAGAASGPASATSRERTRAVAQATGLLAGADPKRDLVPLALWLTEMLRADATFRPLFSAPPNEHGDSRRELDAQSRQEEEMMRAPNTLADRYLKGAHAAQQAQRAAAPPDTRGDAEYAAELHAQYTAEDERDRTAKDMADKAREDARTR</sequence>
<feature type="compositionally biased region" description="Polar residues" evidence="1">
    <location>
        <begin position="55"/>
        <end position="64"/>
    </location>
</feature>
<feature type="region of interest" description="Disordered" evidence="1">
    <location>
        <begin position="254"/>
        <end position="273"/>
    </location>
</feature>
<comment type="caution">
    <text evidence="2">The sequence shown here is derived from an EMBL/GenBank/DDBJ whole genome shotgun (WGS) entry which is preliminary data.</text>
</comment>
<proteinExistence type="predicted"/>
<dbReference type="EMBL" id="JAGTXO010000019">
    <property type="protein sequence ID" value="KAG8462720.1"/>
    <property type="molecule type" value="Genomic_DNA"/>
</dbReference>